<proteinExistence type="predicted"/>
<protein>
    <submittedName>
        <fullName evidence="1">Uncharacterized protein</fullName>
    </submittedName>
</protein>
<sequence>MTHCWFAVTEPRECFMTPGIVVKSIRNPEKQNEIQTNIDKNPNELDDCKTHRSVFGAQFCKRDACKRIQTNNQRKILNVFGMISVAQHIGQRLCKNNCSCNKQCTGCKNRSECCGKNFFTVLRLLIEVKKSCLHSICQNDNEKRDVCIHFNVNRRLLR</sequence>
<dbReference type="AlphaFoldDB" id="A0A645AK35"/>
<gene>
    <name evidence="1" type="ORF">SDC9_99862</name>
</gene>
<name>A0A645AK35_9ZZZZ</name>
<organism evidence="1">
    <name type="scientific">bioreactor metagenome</name>
    <dbReference type="NCBI Taxonomy" id="1076179"/>
    <lineage>
        <taxon>unclassified sequences</taxon>
        <taxon>metagenomes</taxon>
        <taxon>ecological metagenomes</taxon>
    </lineage>
</organism>
<accession>A0A645AK35</accession>
<dbReference type="EMBL" id="VSSQ01014172">
    <property type="protein sequence ID" value="MPM53098.1"/>
    <property type="molecule type" value="Genomic_DNA"/>
</dbReference>
<evidence type="ECO:0000313" key="1">
    <source>
        <dbReference type="EMBL" id="MPM53098.1"/>
    </source>
</evidence>
<comment type="caution">
    <text evidence="1">The sequence shown here is derived from an EMBL/GenBank/DDBJ whole genome shotgun (WGS) entry which is preliminary data.</text>
</comment>
<reference evidence="1" key="1">
    <citation type="submission" date="2019-08" db="EMBL/GenBank/DDBJ databases">
        <authorList>
            <person name="Kucharzyk K."/>
            <person name="Murdoch R.W."/>
            <person name="Higgins S."/>
            <person name="Loffler F."/>
        </authorList>
    </citation>
    <scope>NUCLEOTIDE SEQUENCE</scope>
</reference>